<protein>
    <submittedName>
        <fullName evidence="3">Uncharacterized protein</fullName>
    </submittedName>
</protein>
<dbReference type="RefSeq" id="WP_184798516.1">
    <property type="nucleotide sequence ID" value="NZ_JACHMY010000001.1"/>
</dbReference>
<dbReference type="Proteomes" id="UP000549971">
    <property type="component" value="Unassembled WGS sequence"/>
</dbReference>
<evidence type="ECO:0000256" key="1">
    <source>
        <dbReference type="SAM" id="MobiDB-lite"/>
    </source>
</evidence>
<accession>A0A7W9JA99</accession>
<comment type="caution">
    <text evidence="3">The sequence shown here is derived from an EMBL/GenBank/DDBJ whole genome shotgun (WGS) entry which is preliminary data.</text>
</comment>
<keyword evidence="2" id="KW-1133">Transmembrane helix</keyword>
<proteinExistence type="predicted"/>
<feature type="transmembrane region" description="Helical" evidence="2">
    <location>
        <begin position="39"/>
        <end position="60"/>
    </location>
</feature>
<sequence>MNTDELRTLLKEAGRPVDSPGDPVAVIRKRGRRRQRTQVAAAVACTAVVAAGAFGAVDLWSSDDAAPAGPVAADTPPGALGETPTEVGDRHLLDRPRVHREPEATPRGLYLGLDGLRADDLVRIRTICPTASGPDPVMLEVSLEPSNGQAGPPPGAPVPGARSVACVGAITFTDFVVPAGWPRYSVAQVDVQLPESRGMKLEVAAYR</sequence>
<dbReference type="AlphaFoldDB" id="A0A7W9JA99"/>
<evidence type="ECO:0000313" key="4">
    <source>
        <dbReference type="Proteomes" id="UP000549971"/>
    </source>
</evidence>
<organism evidence="3 4">
    <name type="scientific">Kribbella italica</name>
    <dbReference type="NCBI Taxonomy" id="1540520"/>
    <lineage>
        <taxon>Bacteria</taxon>
        <taxon>Bacillati</taxon>
        <taxon>Actinomycetota</taxon>
        <taxon>Actinomycetes</taxon>
        <taxon>Propionibacteriales</taxon>
        <taxon>Kribbellaceae</taxon>
        <taxon>Kribbella</taxon>
    </lineage>
</organism>
<feature type="region of interest" description="Disordered" evidence="1">
    <location>
        <begin position="67"/>
        <end position="86"/>
    </location>
</feature>
<gene>
    <name evidence="3" type="ORF">HDA39_004764</name>
</gene>
<keyword evidence="2" id="KW-0812">Transmembrane</keyword>
<feature type="region of interest" description="Disordered" evidence="1">
    <location>
        <begin position="1"/>
        <end position="24"/>
    </location>
</feature>
<keyword evidence="4" id="KW-1185">Reference proteome</keyword>
<feature type="compositionally biased region" description="Low complexity" evidence="1">
    <location>
        <begin position="67"/>
        <end position="79"/>
    </location>
</feature>
<dbReference type="EMBL" id="JACHMY010000001">
    <property type="protein sequence ID" value="MBB5838030.1"/>
    <property type="molecule type" value="Genomic_DNA"/>
</dbReference>
<feature type="compositionally biased region" description="Basic and acidic residues" evidence="1">
    <location>
        <begin position="1"/>
        <end position="15"/>
    </location>
</feature>
<evidence type="ECO:0000256" key="2">
    <source>
        <dbReference type="SAM" id="Phobius"/>
    </source>
</evidence>
<keyword evidence="2" id="KW-0472">Membrane</keyword>
<evidence type="ECO:0000313" key="3">
    <source>
        <dbReference type="EMBL" id="MBB5838030.1"/>
    </source>
</evidence>
<name>A0A7W9JA99_9ACTN</name>
<reference evidence="3 4" key="1">
    <citation type="submission" date="2020-08" db="EMBL/GenBank/DDBJ databases">
        <title>Sequencing the genomes of 1000 actinobacteria strains.</title>
        <authorList>
            <person name="Klenk H.-P."/>
        </authorList>
    </citation>
    <scope>NUCLEOTIDE SEQUENCE [LARGE SCALE GENOMIC DNA]</scope>
    <source>
        <strain evidence="3 4">DSM 28967</strain>
    </source>
</reference>